<keyword evidence="9" id="KW-1185">Reference proteome</keyword>
<dbReference type="SUPFAM" id="SSF52058">
    <property type="entry name" value="L domain-like"/>
    <property type="match status" value="3"/>
</dbReference>
<evidence type="ECO:0000313" key="9">
    <source>
        <dbReference type="Proteomes" id="UP000199321"/>
    </source>
</evidence>
<dbReference type="InterPro" id="IPR036941">
    <property type="entry name" value="Rcpt_L-dom_sf"/>
</dbReference>
<dbReference type="Gene3D" id="2.60.40.60">
    <property type="entry name" value="Cadherins"/>
    <property type="match status" value="1"/>
</dbReference>
<dbReference type="InterPro" id="IPR002126">
    <property type="entry name" value="Cadherin-like_dom"/>
</dbReference>
<keyword evidence="4 6" id="KW-0732">Signal</keyword>
<feature type="domain" description="Cadherin" evidence="7">
    <location>
        <begin position="42"/>
        <end position="140"/>
    </location>
</feature>
<dbReference type="PANTHER" id="PTHR31018:SF3">
    <property type="entry name" value="RECEPTOR PROTEIN-TYROSINE KINASE"/>
    <property type="match status" value="1"/>
</dbReference>
<evidence type="ECO:0000256" key="4">
    <source>
        <dbReference type="ARBA" id="ARBA00022729"/>
    </source>
</evidence>
<dbReference type="Proteomes" id="UP000199321">
    <property type="component" value="Unassembled WGS sequence"/>
</dbReference>
<sequence>MKIFNATPLFQFVLLCATFAVVSCSKDSEDTPLIPEVTDLLTTSNFVASIVENPEQNQVIGAVSGATTQGTLSYTITSESSPGALAINSASGELTVADPAAFDFEINTTITGIVAVTNGTISQNAIITISIEDVNEDKIFEGTVILETQQEIDDFGANNYTHITGSLQIGSIDDATTFNDITPLSSIRSIGNRLTIFRNIELTSLAGLENIETVINTIYIIQNDKLADISALSNVTEIRLDLYVWLNPLLSNLNGLHNITSVGSLSIAENSALTDLDDLHISTANNSVIISDNDLLTNIDSLNSISSINGHIEISYNASLTNIDGLSNLNFLLYHLQINNNINLTNLCGIQNLIVNGGLSNEYIVHSNAYNPTQQDIIDGNCSI</sequence>
<keyword evidence="5" id="KW-0325">Glycoprotein</keyword>
<keyword evidence="2" id="KW-0134">Cell wall</keyword>
<evidence type="ECO:0000256" key="1">
    <source>
        <dbReference type="ARBA" id="ARBA00004191"/>
    </source>
</evidence>
<reference evidence="8 9" key="1">
    <citation type="submission" date="2016-10" db="EMBL/GenBank/DDBJ databases">
        <authorList>
            <person name="de Groot N.N."/>
        </authorList>
    </citation>
    <scope>NUCLEOTIDE SEQUENCE [LARGE SCALE GENOMIC DNA]</scope>
    <source>
        <strain evidence="8 9">DSM 16195</strain>
    </source>
</reference>
<gene>
    <name evidence="8" type="ORF">SAMN05421855_10213</name>
</gene>
<proteinExistence type="predicted"/>
<dbReference type="PROSITE" id="PS51257">
    <property type="entry name" value="PROKAR_LIPOPROTEIN"/>
    <property type="match status" value="1"/>
</dbReference>
<evidence type="ECO:0000256" key="6">
    <source>
        <dbReference type="SAM" id="SignalP"/>
    </source>
</evidence>
<accession>A0A1G7EK31</accession>
<evidence type="ECO:0000313" key="8">
    <source>
        <dbReference type="EMBL" id="SDE63994.1"/>
    </source>
</evidence>
<dbReference type="RefSeq" id="WP_093141960.1">
    <property type="nucleotide sequence ID" value="NZ_BMWO01000002.1"/>
</dbReference>
<dbReference type="GO" id="GO:0030313">
    <property type="term" value="C:cell envelope"/>
    <property type="evidence" value="ECO:0007669"/>
    <property type="project" value="UniProtKB-SubCell"/>
</dbReference>
<dbReference type="GO" id="GO:0005509">
    <property type="term" value="F:calcium ion binding"/>
    <property type="evidence" value="ECO:0007669"/>
    <property type="project" value="InterPro"/>
</dbReference>
<dbReference type="Gene3D" id="3.80.20.20">
    <property type="entry name" value="Receptor L-domain"/>
    <property type="match status" value="2"/>
</dbReference>
<dbReference type="GO" id="GO:0016020">
    <property type="term" value="C:membrane"/>
    <property type="evidence" value="ECO:0007669"/>
    <property type="project" value="InterPro"/>
</dbReference>
<evidence type="ECO:0000256" key="3">
    <source>
        <dbReference type="ARBA" id="ARBA00022525"/>
    </source>
</evidence>
<evidence type="ECO:0000259" key="7">
    <source>
        <dbReference type="PROSITE" id="PS50268"/>
    </source>
</evidence>
<dbReference type="CDD" id="cd11304">
    <property type="entry name" value="Cadherin_repeat"/>
    <property type="match status" value="1"/>
</dbReference>
<dbReference type="OrthoDB" id="9765957at2"/>
<dbReference type="InterPro" id="IPR015919">
    <property type="entry name" value="Cadherin-like_sf"/>
</dbReference>
<feature type="signal peptide" evidence="6">
    <location>
        <begin position="1"/>
        <end position="20"/>
    </location>
</feature>
<dbReference type="SUPFAM" id="SSF49313">
    <property type="entry name" value="Cadherin-like"/>
    <property type="match status" value="1"/>
</dbReference>
<dbReference type="PROSITE" id="PS50268">
    <property type="entry name" value="CADHERIN_2"/>
    <property type="match status" value="1"/>
</dbReference>
<dbReference type="EMBL" id="FNBA01000002">
    <property type="protein sequence ID" value="SDE63994.1"/>
    <property type="molecule type" value="Genomic_DNA"/>
</dbReference>
<evidence type="ECO:0000256" key="2">
    <source>
        <dbReference type="ARBA" id="ARBA00022512"/>
    </source>
</evidence>
<keyword evidence="3" id="KW-0964">Secreted</keyword>
<feature type="chain" id="PRO_5011620490" description="Cadherin domain-containing protein" evidence="6">
    <location>
        <begin position="21"/>
        <end position="384"/>
    </location>
</feature>
<protein>
    <recommendedName>
        <fullName evidence="7">Cadherin domain-containing protein</fullName>
    </recommendedName>
</protein>
<dbReference type="AlphaFoldDB" id="A0A1G7EK31"/>
<dbReference type="PANTHER" id="PTHR31018">
    <property type="entry name" value="SPORULATION-SPECIFIC PROTEIN-RELATED"/>
    <property type="match status" value="1"/>
</dbReference>
<name>A0A1G7EK31_9FLAO</name>
<evidence type="ECO:0000256" key="5">
    <source>
        <dbReference type="ARBA" id="ARBA00023180"/>
    </source>
</evidence>
<dbReference type="InterPro" id="IPR051648">
    <property type="entry name" value="CWI-Assembly_Regulator"/>
</dbReference>
<comment type="subcellular location">
    <subcellularLocation>
        <location evidence="1">Secreted</location>
        <location evidence="1">Cell wall</location>
    </subcellularLocation>
</comment>
<dbReference type="STRING" id="227084.SAMN05421855_10213"/>
<organism evidence="8 9">
    <name type="scientific">Ulvibacter litoralis</name>
    <dbReference type="NCBI Taxonomy" id="227084"/>
    <lineage>
        <taxon>Bacteria</taxon>
        <taxon>Pseudomonadati</taxon>
        <taxon>Bacteroidota</taxon>
        <taxon>Flavobacteriia</taxon>
        <taxon>Flavobacteriales</taxon>
        <taxon>Flavobacteriaceae</taxon>
        <taxon>Ulvibacter</taxon>
    </lineage>
</organism>
<dbReference type="GO" id="GO:0007156">
    <property type="term" value="P:homophilic cell adhesion via plasma membrane adhesion molecules"/>
    <property type="evidence" value="ECO:0007669"/>
    <property type="project" value="InterPro"/>
</dbReference>